<comment type="catalytic activity">
    <reaction evidence="11">
        <text>all-trans-nonaprenyl diphosphate + 4-hydroxybenzoate = 4-hydroxy-3-(all-trans-nonaprenyl)benzoate + diphosphate</text>
        <dbReference type="Rhea" id="RHEA:17709"/>
        <dbReference type="ChEBI" id="CHEBI:17879"/>
        <dbReference type="ChEBI" id="CHEBI:33019"/>
        <dbReference type="ChEBI" id="CHEBI:58391"/>
        <dbReference type="ChEBI" id="CHEBI:84502"/>
        <dbReference type="EC" id="2.5.1.39"/>
    </reaction>
    <physiologicalReaction direction="left-to-right" evidence="11">
        <dbReference type="Rhea" id="RHEA:17710"/>
    </physiologicalReaction>
</comment>
<dbReference type="GO" id="GO:0006744">
    <property type="term" value="P:ubiquinone biosynthetic process"/>
    <property type="evidence" value="ECO:0007669"/>
    <property type="project" value="UniProtKB-UniRule"/>
</dbReference>
<keyword evidence="4 13" id="KW-0808">Transferase</keyword>
<proteinExistence type="inferred from homology"/>
<protein>
    <recommendedName>
        <fullName evidence="13">4-hydroxybenzoate polyprenyltransferase, mitochondrial</fullName>
        <shortName evidence="13">4-HB polyprenyltransferase</shortName>
        <ecNumber evidence="13">2.5.1.39</ecNumber>
    </recommendedName>
    <alternativeName>
        <fullName evidence="13">Para-hydroxybenzoate--polyprenyltransferase</fullName>
        <shortName evidence="13">PHB:PPT</shortName>
        <shortName evidence="13">PHB:polyprenyltransferase</shortName>
    </alternativeName>
</protein>
<dbReference type="Pfam" id="PF01040">
    <property type="entry name" value="UbiA"/>
    <property type="match status" value="1"/>
</dbReference>
<dbReference type="GO" id="GO:0005743">
    <property type="term" value="C:mitochondrial inner membrane"/>
    <property type="evidence" value="ECO:0007669"/>
    <property type="project" value="UniProtKB-SubCell"/>
</dbReference>
<evidence type="ECO:0000256" key="10">
    <source>
        <dbReference type="ARBA" id="ARBA00049890"/>
    </source>
</evidence>
<gene>
    <name evidence="14" type="ORF">EmuJ_001183400</name>
</gene>
<dbReference type="InterPro" id="IPR030470">
    <property type="entry name" value="UbiA_prenylTrfase_CS"/>
</dbReference>
<dbReference type="EC" id="2.5.1.39" evidence="13"/>
<dbReference type="PROSITE" id="PS00943">
    <property type="entry name" value="UBIA"/>
    <property type="match status" value="1"/>
</dbReference>
<dbReference type="FunFam" id="1.20.120.1780:FF:000001">
    <property type="entry name" value="4-hydroxybenzoate octaprenyltransferase"/>
    <property type="match status" value="1"/>
</dbReference>
<dbReference type="EMBL" id="LN902841">
    <property type="protein sequence ID" value="CDS35878.1"/>
    <property type="molecule type" value="Genomic_DNA"/>
</dbReference>
<dbReference type="Gene3D" id="1.20.120.1780">
    <property type="entry name" value="UbiA prenyltransferase"/>
    <property type="match status" value="1"/>
</dbReference>
<evidence type="ECO:0000256" key="11">
    <source>
        <dbReference type="ARBA" id="ARBA00050454"/>
    </source>
</evidence>
<comment type="function">
    <text evidence="13">Catalyzes the prenylation of para-hydroxybenzoate (PHB) with an all-trans polyprenyl group. Mediates the second step in the final reaction sequence of coenzyme Q (CoQ) biosynthesis, which is the condensation of the polyisoprenoid side chain with PHB, generating the first membrane-bound Q intermediate.</text>
</comment>
<organism evidence="14 15">
    <name type="scientific">Echinococcus multilocularis</name>
    <name type="common">Fox tapeworm</name>
    <dbReference type="NCBI Taxonomy" id="6211"/>
    <lineage>
        <taxon>Eukaryota</taxon>
        <taxon>Metazoa</taxon>
        <taxon>Spiralia</taxon>
        <taxon>Lophotrochozoa</taxon>
        <taxon>Platyhelminthes</taxon>
        <taxon>Cestoda</taxon>
        <taxon>Eucestoda</taxon>
        <taxon>Cyclophyllidea</taxon>
        <taxon>Taeniidae</taxon>
        <taxon>Echinococcus</taxon>
    </lineage>
</organism>
<sequence>MLLSCIFAFSRCQVTGSVVRSFPRLSSSTAPQVSFWFNVTPKKVHPYIELARLDKPIGTWLVYLPSTWSIAIAANPGCLPDFGMLALFGAGAFLMRGAGCTVNDIIDRDIDTNVLRTRDRPLARGSISMWNAAKFLGLQLSGALAILLQLNPQTVFIGSCCLGPVFAYPLFKRFTYWSQIMLGVTLNWGALMGYSAIHAFNFSICLPLYLAGVCQTVLYDSDIKYDKQLGLKSMPILLGDSSKSWLYGFAAGMSACLAVTGLASSSGLVYFAGAGLTTMRVFYLVWKTNLSDPQSCFTYFKANRDIGLLLFAAIALDRFVISPL</sequence>
<evidence type="ECO:0000256" key="12">
    <source>
        <dbReference type="ARBA" id="ARBA00051182"/>
    </source>
</evidence>
<reference evidence="14" key="2">
    <citation type="submission" date="2015-11" db="EMBL/GenBank/DDBJ databases">
        <authorList>
            <person name="Zhang Y."/>
            <person name="Guo Z."/>
        </authorList>
    </citation>
    <scope>NUCLEOTIDE SEQUENCE</scope>
</reference>
<evidence type="ECO:0000256" key="5">
    <source>
        <dbReference type="ARBA" id="ARBA00022688"/>
    </source>
</evidence>
<comment type="subcellular location">
    <subcellularLocation>
        <location evidence="2">Membrane</location>
        <topology evidence="2">Multi-pass membrane protein</topology>
    </subcellularLocation>
    <subcellularLocation>
        <location evidence="13">Mitochondrion inner membrane</location>
        <topology evidence="13">Multi-pass membrane protein</topology>
        <orientation evidence="13">Matrix side</orientation>
    </subcellularLocation>
</comment>
<dbReference type="HAMAP" id="MF_01635">
    <property type="entry name" value="UbiA"/>
    <property type="match status" value="1"/>
</dbReference>
<dbReference type="NCBIfam" id="TIGR01474">
    <property type="entry name" value="ubiA_proteo"/>
    <property type="match status" value="1"/>
</dbReference>
<keyword evidence="15" id="KW-1185">Reference proteome</keyword>
<feature type="transmembrane region" description="Helical" evidence="13">
    <location>
        <begin position="244"/>
        <end position="262"/>
    </location>
</feature>
<keyword evidence="13" id="KW-0496">Mitochondrion</keyword>
<comment type="pathway">
    <text evidence="13">Cofactor biosynthesis; ubiquinone biosynthesis.</text>
</comment>
<comment type="cofactor">
    <cofactor evidence="1 13">
        <name>Mg(2+)</name>
        <dbReference type="ChEBI" id="CHEBI:18420"/>
    </cofactor>
</comment>
<dbReference type="OMA" id="KFEHTIF"/>
<dbReference type="InterPro" id="IPR006370">
    <property type="entry name" value="HB_polyprenyltransferase-like"/>
</dbReference>
<dbReference type="eggNOG" id="KOG1381">
    <property type="taxonomic scope" value="Eukaryota"/>
</dbReference>
<dbReference type="InterPro" id="IPR044878">
    <property type="entry name" value="UbiA_sf"/>
</dbReference>
<evidence type="ECO:0000256" key="9">
    <source>
        <dbReference type="ARBA" id="ARBA00023229"/>
    </source>
</evidence>
<comment type="catalytic activity">
    <reaction evidence="10">
        <text>all-trans-decaprenyl diphosphate + 4-hydroxybenzoate = 4-hydroxy-3-(all-trans-decaprenyl)benzoate + diphosphate</text>
        <dbReference type="Rhea" id="RHEA:44564"/>
        <dbReference type="ChEBI" id="CHEBI:17879"/>
        <dbReference type="ChEBI" id="CHEBI:33019"/>
        <dbReference type="ChEBI" id="CHEBI:60721"/>
        <dbReference type="ChEBI" id="CHEBI:84503"/>
        <dbReference type="EC" id="2.5.1.39"/>
    </reaction>
    <physiologicalReaction direction="left-to-right" evidence="10">
        <dbReference type="Rhea" id="RHEA:44565"/>
    </physiologicalReaction>
</comment>
<dbReference type="OrthoDB" id="18170at2759"/>
<evidence type="ECO:0000256" key="8">
    <source>
        <dbReference type="ARBA" id="ARBA00023136"/>
    </source>
</evidence>
<name>A0A068Y0K2_ECHMU</name>
<feature type="transmembrane region" description="Helical" evidence="13">
    <location>
        <begin position="154"/>
        <end position="171"/>
    </location>
</feature>
<dbReference type="STRING" id="6211.A0A068Y0K2"/>
<dbReference type="Gene3D" id="1.10.357.140">
    <property type="entry name" value="UbiA prenyltransferase"/>
    <property type="match status" value="1"/>
</dbReference>
<evidence type="ECO:0000313" key="14">
    <source>
        <dbReference type="EMBL" id="CDS35878.1"/>
    </source>
</evidence>
<dbReference type="GO" id="GO:0008299">
    <property type="term" value="P:isoprenoid biosynthetic process"/>
    <property type="evidence" value="ECO:0007669"/>
    <property type="project" value="UniProtKB-UniRule"/>
</dbReference>
<evidence type="ECO:0000256" key="3">
    <source>
        <dbReference type="ARBA" id="ARBA00005985"/>
    </source>
</evidence>
<evidence type="ECO:0000256" key="4">
    <source>
        <dbReference type="ARBA" id="ARBA00022679"/>
    </source>
</evidence>
<keyword evidence="9 13" id="KW-0414">Isoprene biosynthesis</keyword>
<dbReference type="Proteomes" id="UP000017246">
    <property type="component" value="Unassembled WGS sequence"/>
</dbReference>
<evidence type="ECO:0000313" key="15">
    <source>
        <dbReference type="Proteomes" id="UP000017246"/>
    </source>
</evidence>
<dbReference type="PANTHER" id="PTHR11048:SF28">
    <property type="entry name" value="4-HYDROXYBENZOATE POLYPRENYLTRANSFERASE, MITOCHONDRIAL"/>
    <property type="match status" value="1"/>
</dbReference>
<evidence type="ECO:0000256" key="7">
    <source>
        <dbReference type="ARBA" id="ARBA00022989"/>
    </source>
</evidence>
<reference evidence="14" key="1">
    <citation type="journal article" date="2013" name="Nature">
        <title>The genomes of four tapeworm species reveal adaptations to parasitism.</title>
        <authorList>
            <person name="Tsai I.J."/>
            <person name="Zarowiecki M."/>
            <person name="Holroyd N."/>
            <person name="Garciarrubio A."/>
            <person name="Sanchez-Flores A."/>
            <person name="Brooks K.L."/>
            <person name="Tracey A."/>
            <person name="Bobes R.J."/>
            <person name="Fragoso G."/>
            <person name="Sciutto E."/>
            <person name="Aslett M."/>
            <person name="Beasley H."/>
            <person name="Bennett H.M."/>
            <person name="Cai J."/>
            <person name="Camicia F."/>
            <person name="Clark R."/>
            <person name="Cucher M."/>
            <person name="De Silva N."/>
            <person name="Day T.A."/>
            <person name="Deplazes P."/>
            <person name="Estrada K."/>
            <person name="Fernandez C."/>
            <person name="Holland P.W."/>
            <person name="Hou J."/>
            <person name="Hu S."/>
            <person name="Huckvale T."/>
            <person name="Hung S.S."/>
            <person name="Kamenetzky L."/>
            <person name="Keane J.A."/>
            <person name="Kiss F."/>
            <person name="Koziol U."/>
            <person name="Lambert O."/>
            <person name="Liu K."/>
            <person name="Luo X."/>
            <person name="Luo Y."/>
            <person name="Macchiaroli N."/>
            <person name="Nichol S."/>
            <person name="Paps J."/>
            <person name="Parkinson J."/>
            <person name="Pouchkina-Stantcheva N."/>
            <person name="Riddiford N."/>
            <person name="Rosenzvit M."/>
            <person name="Salinas G."/>
            <person name="Wasmuth J.D."/>
            <person name="Zamanian M."/>
            <person name="Zheng Y."/>
            <person name="Cai X."/>
            <person name="Soberon X."/>
            <person name="Olson P.D."/>
            <person name="Laclette J.P."/>
            <person name="Brehm K."/>
            <person name="Berriman M."/>
            <person name="Garciarrubio A."/>
            <person name="Bobes R.J."/>
            <person name="Fragoso G."/>
            <person name="Sanchez-Flores A."/>
            <person name="Estrada K."/>
            <person name="Cevallos M.A."/>
            <person name="Morett E."/>
            <person name="Gonzalez V."/>
            <person name="Portillo T."/>
            <person name="Ochoa-Leyva A."/>
            <person name="Jose M.V."/>
            <person name="Sciutto E."/>
            <person name="Landa A."/>
            <person name="Jimenez L."/>
            <person name="Valdes V."/>
            <person name="Carrero J.C."/>
            <person name="Larralde C."/>
            <person name="Morales-Montor J."/>
            <person name="Limon-Lason J."/>
            <person name="Soberon X."/>
            <person name="Laclette J.P."/>
        </authorList>
    </citation>
    <scope>NUCLEOTIDE SEQUENCE [LARGE SCALE GENOMIC DNA]</scope>
</reference>
<evidence type="ECO:0000256" key="13">
    <source>
        <dbReference type="HAMAP-Rule" id="MF_03189"/>
    </source>
</evidence>
<keyword evidence="5 13" id="KW-0831">Ubiquinone biosynthesis</keyword>
<keyword evidence="6 13" id="KW-0812">Transmembrane</keyword>
<dbReference type="InterPro" id="IPR000537">
    <property type="entry name" value="UbiA_prenyltransferase"/>
</dbReference>
<dbReference type="InterPro" id="IPR039653">
    <property type="entry name" value="Prenyltransferase"/>
</dbReference>
<evidence type="ECO:0000256" key="2">
    <source>
        <dbReference type="ARBA" id="ARBA00004141"/>
    </source>
</evidence>
<dbReference type="GO" id="GO:0008412">
    <property type="term" value="F:4-hydroxybenzoate polyprenyltransferase activity"/>
    <property type="evidence" value="ECO:0007669"/>
    <property type="project" value="UniProtKB-EC"/>
</dbReference>
<dbReference type="UniPathway" id="UPA00232"/>
<feature type="transmembrane region" description="Helical" evidence="13">
    <location>
        <begin position="206"/>
        <end position="223"/>
    </location>
</feature>
<evidence type="ECO:0000256" key="6">
    <source>
        <dbReference type="ARBA" id="ARBA00022692"/>
    </source>
</evidence>
<dbReference type="AlphaFoldDB" id="A0A068Y0K2"/>
<keyword evidence="8 13" id="KW-0472">Membrane</keyword>
<keyword evidence="7 13" id="KW-1133">Transmembrane helix</keyword>
<dbReference type="FunFam" id="1.10.357.140:FF:000003">
    <property type="entry name" value="4-hydroxybenzoate polyprenyltransferase, mitochondrial"/>
    <property type="match status" value="1"/>
</dbReference>
<accession>A0A068Y0K2</accession>
<evidence type="ECO:0000256" key="1">
    <source>
        <dbReference type="ARBA" id="ARBA00001946"/>
    </source>
</evidence>
<comment type="similarity">
    <text evidence="3 13">Belongs to the UbiA prenyltransferase family.</text>
</comment>
<keyword evidence="13" id="KW-0999">Mitochondrion inner membrane</keyword>
<dbReference type="CDD" id="cd13959">
    <property type="entry name" value="PT_UbiA_COQ2"/>
    <property type="match status" value="1"/>
</dbReference>
<dbReference type="PANTHER" id="PTHR11048">
    <property type="entry name" value="PRENYLTRANSFERASES"/>
    <property type="match status" value="1"/>
</dbReference>
<comment type="catalytic activity">
    <reaction evidence="12">
        <text>an all-trans-polyprenyl diphosphate + 4-hydroxybenzoate = a 4-hydroxy-3-(all-trans-polyprenyl)benzoate + diphosphate</text>
        <dbReference type="Rhea" id="RHEA:44504"/>
        <dbReference type="Rhea" id="RHEA-COMP:9514"/>
        <dbReference type="Rhea" id="RHEA-COMP:9564"/>
        <dbReference type="ChEBI" id="CHEBI:17879"/>
        <dbReference type="ChEBI" id="CHEBI:33019"/>
        <dbReference type="ChEBI" id="CHEBI:58914"/>
        <dbReference type="ChEBI" id="CHEBI:78396"/>
        <dbReference type="EC" id="2.5.1.39"/>
    </reaction>
    <physiologicalReaction direction="left-to-right" evidence="12">
        <dbReference type="Rhea" id="RHEA:44505"/>
    </physiologicalReaction>
</comment>